<accession>A0ABV7L5T5</accession>
<dbReference type="EMBL" id="JBHRTR010000034">
    <property type="protein sequence ID" value="MFC3229761.1"/>
    <property type="molecule type" value="Genomic_DNA"/>
</dbReference>
<organism evidence="2 3">
    <name type="scientific">Marinibaculum pumilum</name>
    <dbReference type="NCBI Taxonomy" id="1766165"/>
    <lineage>
        <taxon>Bacteria</taxon>
        <taxon>Pseudomonadati</taxon>
        <taxon>Pseudomonadota</taxon>
        <taxon>Alphaproteobacteria</taxon>
        <taxon>Rhodospirillales</taxon>
        <taxon>Rhodospirillaceae</taxon>
        <taxon>Marinibaculum</taxon>
    </lineage>
</organism>
<feature type="transmembrane region" description="Helical" evidence="1">
    <location>
        <begin position="27"/>
        <end position="42"/>
    </location>
</feature>
<comment type="caution">
    <text evidence="2">The sequence shown here is derived from an EMBL/GenBank/DDBJ whole genome shotgun (WGS) entry which is preliminary data.</text>
</comment>
<evidence type="ECO:0000313" key="2">
    <source>
        <dbReference type="EMBL" id="MFC3229761.1"/>
    </source>
</evidence>
<dbReference type="RefSeq" id="WP_379904266.1">
    <property type="nucleotide sequence ID" value="NZ_JBHRTR010000034.1"/>
</dbReference>
<sequence length="370" mass="41279">MARDRRTEAAEAAEEALRDRRHRRRRIARAVLAVSLLLPFGLTFFVGLYALFGLAAVGLFWTAYESWMQSREFADTPTSKIRSAAQGYVELVAQGSDMDEEGRPIRGPLSGQPCCYWQLTAEREHDRGNVGRWWILALARSTPDLLPLSDGTGTCLMNLAEAEIEAGEVEIRPATQAELQDMAHLFPEAMRPALAQPGTWRFREMRLPAGTDLYAVGRFRSLPSNNDPFDSGPLDRDWARRAVAADRGTAFRQLDAVEVTPQAVTARLAEARARWQALVRRLEGIPPDALPGGTVMVHLLGPERMLGRNWPLILSLSPEHRQIRQRLRHARTALFLGLATASVTFLLILFAPTPSVQDTLTAIRLVTMRP</sequence>
<dbReference type="Proteomes" id="UP001595528">
    <property type="component" value="Unassembled WGS sequence"/>
</dbReference>
<gene>
    <name evidence="2" type="ORF">ACFOGJ_21105</name>
</gene>
<keyword evidence="1" id="KW-0472">Membrane</keyword>
<evidence type="ECO:0008006" key="4">
    <source>
        <dbReference type="Google" id="ProtNLM"/>
    </source>
</evidence>
<evidence type="ECO:0000313" key="3">
    <source>
        <dbReference type="Proteomes" id="UP001595528"/>
    </source>
</evidence>
<feature type="transmembrane region" description="Helical" evidence="1">
    <location>
        <begin position="333"/>
        <end position="351"/>
    </location>
</feature>
<keyword evidence="3" id="KW-1185">Reference proteome</keyword>
<reference evidence="3" key="1">
    <citation type="journal article" date="2019" name="Int. J. Syst. Evol. Microbiol.">
        <title>The Global Catalogue of Microorganisms (GCM) 10K type strain sequencing project: providing services to taxonomists for standard genome sequencing and annotation.</title>
        <authorList>
            <consortium name="The Broad Institute Genomics Platform"/>
            <consortium name="The Broad Institute Genome Sequencing Center for Infectious Disease"/>
            <person name="Wu L."/>
            <person name="Ma J."/>
        </authorList>
    </citation>
    <scope>NUCLEOTIDE SEQUENCE [LARGE SCALE GENOMIC DNA]</scope>
    <source>
        <strain evidence="3">KCTC 42964</strain>
    </source>
</reference>
<protein>
    <recommendedName>
        <fullName evidence="4">RING-type E3 ubiquitin transferase</fullName>
    </recommendedName>
</protein>
<evidence type="ECO:0000256" key="1">
    <source>
        <dbReference type="SAM" id="Phobius"/>
    </source>
</evidence>
<proteinExistence type="predicted"/>
<keyword evidence="1" id="KW-1133">Transmembrane helix</keyword>
<name>A0ABV7L5T5_9PROT</name>
<keyword evidence="1" id="KW-0812">Transmembrane</keyword>